<dbReference type="Proteomes" id="UP000585507">
    <property type="component" value="Unassembled WGS sequence"/>
</dbReference>
<proteinExistence type="predicted"/>
<protein>
    <submittedName>
        <fullName evidence="2">Uncharacterized protein</fullName>
    </submittedName>
</protein>
<dbReference type="EMBL" id="JACHBK010000008">
    <property type="protein sequence ID" value="MBB5537149.1"/>
    <property type="molecule type" value="Genomic_DNA"/>
</dbReference>
<comment type="caution">
    <text evidence="2">The sequence shown here is derived from an EMBL/GenBank/DDBJ whole genome shotgun (WGS) entry which is preliminary data.</text>
</comment>
<evidence type="ECO:0000256" key="1">
    <source>
        <dbReference type="SAM" id="MobiDB-lite"/>
    </source>
</evidence>
<sequence>MKTPQRNFVVEYRSGRRQSKVQANSIWGDTDLKALAREVENKAPHLFQSNEAAGRLGDARDMPPDLRSDSGDGRNADGARSAASEPEKQRGAVLPRAEPVALAQESHPVVPQRRRASRGASGKHAERSPVRVVVDFTIGMNEEGTLQTLIAPDPHCFDDLTALDAENRRLKKLLAEQLCAENAKLTKMLERFDFT</sequence>
<feature type="region of interest" description="Disordered" evidence="1">
    <location>
        <begin position="1"/>
        <end position="21"/>
    </location>
</feature>
<dbReference type="RefSeq" id="WP_040669360.1">
    <property type="nucleotide sequence ID" value="NZ_JACHBK010000008.1"/>
</dbReference>
<feature type="compositionally biased region" description="Basic and acidic residues" evidence="1">
    <location>
        <begin position="57"/>
        <end position="77"/>
    </location>
</feature>
<reference evidence="2 3" key="1">
    <citation type="submission" date="2020-08" db="EMBL/GenBank/DDBJ databases">
        <title>Genomic Encyclopedia of Type Strains, Phase IV (KMG-V): Genome sequencing to study the core and pangenomes of soil and plant-associated prokaryotes.</title>
        <authorList>
            <person name="Whitman W."/>
        </authorList>
    </citation>
    <scope>NUCLEOTIDE SEQUENCE [LARGE SCALE GENOMIC DNA]</scope>
    <source>
        <strain evidence="2 3">SEMIA 4084</strain>
    </source>
</reference>
<evidence type="ECO:0000313" key="2">
    <source>
        <dbReference type="EMBL" id="MBB5537149.1"/>
    </source>
</evidence>
<accession>A0A7W8UD07</accession>
<organism evidence="2 3">
    <name type="scientific">Rhizobium giardinii</name>
    <dbReference type="NCBI Taxonomy" id="56731"/>
    <lineage>
        <taxon>Bacteria</taxon>
        <taxon>Pseudomonadati</taxon>
        <taxon>Pseudomonadota</taxon>
        <taxon>Alphaproteobacteria</taxon>
        <taxon>Hyphomicrobiales</taxon>
        <taxon>Rhizobiaceae</taxon>
        <taxon>Rhizobium/Agrobacterium group</taxon>
        <taxon>Rhizobium</taxon>
    </lineage>
</organism>
<keyword evidence="3" id="KW-1185">Reference proteome</keyword>
<evidence type="ECO:0000313" key="3">
    <source>
        <dbReference type="Proteomes" id="UP000585507"/>
    </source>
</evidence>
<dbReference type="AlphaFoldDB" id="A0A7W8UD07"/>
<name>A0A7W8UD07_9HYPH</name>
<feature type="region of interest" description="Disordered" evidence="1">
    <location>
        <begin position="43"/>
        <end position="126"/>
    </location>
</feature>
<gene>
    <name evidence="2" type="ORF">GGD55_003864</name>
</gene>